<evidence type="ECO:0000256" key="2">
    <source>
        <dbReference type="ARBA" id="ARBA00022980"/>
    </source>
</evidence>
<reference evidence="4 5" key="1">
    <citation type="submission" date="2014-06" db="EMBL/GenBank/DDBJ databases">
        <authorList>
            <person name="Swart Estienne"/>
        </authorList>
    </citation>
    <scope>NUCLEOTIDE SEQUENCE [LARGE SCALE GENOMIC DNA]</scope>
    <source>
        <strain evidence="4 5">130c</strain>
    </source>
</reference>
<dbReference type="Pfam" id="PF00687">
    <property type="entry name" value="Ribosomal_L1"/>
    <property type="match status" value="1"/>
</dbReference>
<evidence type="ECO:0000256" key="3">
    <source>
        <dbReference type="ARBA" id="ARBA00023274"/>
    </source>
</evidence>
<dbReference type="InterPro" id="IPR023674">
    <property type="entry name" value="Ribosomal_uL1-like"/>
</dbReference>
<dbReference type="PANTHER" id="PTHR36427:SF3">
    <property type="entry name" value="LARGE RIBOSOMAL SUBUNIT PROTEIN UL1M"/>
    <property type="match status" value="1"/>
</dbReference>
<dbReference type="AlphaFoldDB" id="A0A078ACH1"/>
<sequence>MRSIARLQGRINKRLRKYRQDRITNESSFNKNEILAQFYQKKATPLAQANEAAETGVPSSISAGIINLKKELTPKEALQQVKTISKERKFKESVEAIIRLAVDPKQGTQNIRGTCILPAGTGKTAKICVFADKSLERQVVEAGADIFGNDEILRQISEGKLDFDKLIATQEQMGVLRSFAKILGPKGLMPNLKSGTLVKPDALIETIKISKQGQIEFRVNEYADIMVKIGLREFETDSLFQNFDAFAKALASKKPESIKGKYFVRGYVKSSMGPTVKVDLSEYQRMLQD</sequence>
<dbReference type="PANTHER" id="PTHR36427">
    <property type="entry name" value="54S RIBOSOMAL PROTEIN L1, MITOCHONDRIAL"/>
    <property type="match status" value="1"/>
</dbReference>
<dbReference type="Gene3D" id="3.40.50.790">
    <property type="match status" value="1"/>
</dbReference>
<keyword evidence="2 4" id="KW-0689">Ribosomal protein</keyword>
<keyword evidence="5" id="KW-1185">Reference proteome</keyword>
<dbReference type="OrthoDB" id="1747252at2759"/>
<dbReference type="InParanoid" id="A0A078ACH1"/>
<dbReference type="CDD" id="cd00403">
    <property type="entry name" value="Ribosomal_L1"/>
    <property type="match status" value="1"/>
</dbReference>
<protein>
    <submittedName>
        <fullName evidence="4">50s ribosomal protein l1</fullName>
    </submittedName>
</protein>
<organism evidence="4 5">
    <name type="scientific">Stylonychia lemnae</name>
    <name type="common">Ciliate</name>
    <dbReference type="NCBI Taxonomy" id="5949"/>
    <lineage>
        <taxon>Eukaryota</taxon>
        <taxon>Sar</taxon>
        <taxon>Alveolata</taxon>
        <taxon>Ciliophora</taxon>
        <taxon>Intramacronucleata</taxon>
        <taxon>Spirotrichea</taxon>
        <taxon>Stichotrichia</taxon>
        <taxon>Sporadotrichida</taxon>
        <taxon>Oxytrichidae</taxon>
        <taxon>Stylonychinae</taxon>
        <taxon>Stylonychia</taxon>
    </lineage>
</organism>
<accession>A0A078ACH1</accession>
<dbReference type="OMA" id="EFRVDKH"/>
<evidence type="ECO:0000256" key="1">
    <source>
        <dbReference type="ARBA" id="ARBA00010531"/>
    </source>
</evidence>
<name>A0A078ACH1_STYLE</name>
<dbReference type="FunCoup" id="A0A078ACH1">
    <property type="interactions" value="108"/>
</dbReference>
<dbReference type="SUPFAM" id="SSF56808">
    <property type="entry name" value="Ribosomal protein L1"/>
    <property type="match status" value="1"/>
</dbReference>
<dbReference type="InterPro" id="IPR028364">
    <property type="entry name" value="Ribosomal_uL1/biogenesis"/>
</dbReference>
<dbReference type="FunFam" id="3.40.50.790:FF:000001">
    <property type="entry name" value="50S ribosomal protein L1"/>
    <property type="match status" value="1"/>
</dbReference>
<proteinExistence type="inferred from homology"/>
<evidence type="ECO:0000313" key="4">
    <source>
        <dbReference type="EMBL" id="CDW79292.1"/>
    </source>
</evidence>
<dbReference type="GO" id="GO:1990904">
    <property type="term" value="C:ribonucleoprotein complex"/>
    <property type="evidence" value="ECO:0007669"/>
    <property type="project" value="UniProtKB-KW"/>
</dbReference>
<dbReference type="InterPro" id="IPR016095">
    <property type="entry name" value="Ribosomal_uL1_3-a/b-sand"/>
</dbReference>
<evidence type="ECO:0000313" key="5">
    <source>
        <dbReference type="Proteomes" id="UP000039865"/>
    </source>
</evidence>
<dbReference type="GO" id="GO:0005840">
    <property type="term" value="C:ribosome"/>
    <property type="evidence" value="ECO:0007669"/>
    <property type="project" value="UniProtKB-KW"/>
</dbReference>
<dbReference type="EMBL" id="CCKQ01007863">
    <property type="protein sequence ID" value="CDW79292.1"/>
    <property type="molecule type" value="Genomic_DNA"/>
</dbReference>
<gene>
    <name evidence="4" type="primary">Contig640.g706</name>
    <name evidence="4" type="ORF">STYLEM_8278</name>
</gene>
<comment type="similarity">
    <text evidence="1">Belongs to the universal ribosomal protein uL1 family.</text>
</comment>
<dbReference type="Gene3D" id="3.30.190.20">
    <property type="match status" value="1"/>
</dbReference>
<keyword evidence="3" id="KW-0687">Ribonucleoprotein</keyword>
<dbReference type="Proteomes" id="UP000039865">
    <property type="component" value="Unassembled WGS sequence"/>
</dbReference>